<evidence type="ECO:0000313" key="7">
    <source>
        <dbReference type="Proteomes" id="UP001209701"/>
    </source>
</evidence>
<reference evidence="6 7" key="1">
    <citation type="submission" date="2021-11" db="EMBL/GenBank/DDBJ databases">
        <authorList>
            <person name="Liang Q."/>
            <person name="Mou H."/>
            <person name="Liu Z."/>
        </authorList>
    </citation>
    <scope>NUCLEOTIDE SEQUENCE [LARGE SCALE GENOMIC DNA]</scope>
    <source>
        <strain evidence="6 7">CHU3</strain>
    </source>
</reference>
<dbReference type="SMART" id="SM00382">
    <property type="entry name" value="AAA"/>
    <property type="match status" value="1"/>
</dbReference>
<comment type="similarity">
    <text evidence="1">Belongs to the ABC transporter superfamily.</text>
</comment>
<dbReference type="InterPro" id="IPR015854">
    <property type="entry name" value="ABC_transpr_LolD-like"/>
</dbReference>
<dbReference type="Gene3D" id="3.40.50.300">
    <property type="entry name" value="P-loop containing nucleotide triphosphate hydrolases"/>
    <property type="match status" value="1"/>
</dbReference>
<evidence type="ECO:0000256" key="4">
    <source>
        <dbReference type="ARBA" id="ARBA00022840"/>
    </source>
</evidence>
<dbReference type="PROSITE" id="PS50893">
    <property type="entry name" value="ABC_TRANSPORTER_2"/>
    <property type="match status" value="1"/>
</dbReference>
<dbReference type="EMBL" id="JAJIRN010000002">
    <property type="protein sequence ID" value="MCV2367597.1"/>
    <property type="molecule type" value="Genomic_DNA"/>
</dbReference>
<evidence type="ECO:0000313" key="6">
    <source>
        <dbReference type="EMBL" id="MCV2367597.1"/>
    </source>
</evidence>
<keyword evidence="7" id="KW-1185">Reference proteome</keyword>
<dbReference type="InterPro" id="IPR017871">
    <property type="entry name" value="ABC_transporter-like_CS"/>
</dbReference>
<organism evidence="6 7">
    <name type="scientific">Roseateles oligotrophus</name>
    <dbReference type="NCBI Taxonomy" id="1769250"/>
    <lineage>
        <taxon>Bacteria</taxon>
        <taxon>Pseudomonadati</taxon>
        <taxon>Pseudomonadota</taxon>
        <taxon>Betaproteobacteria</taxon>
        <taxon>Burkholderiales</taxon>
        <taxon>Sphaerotilaceae</taxon>
        <taxon>Roseateles</taxon>
    </lineage>
</organism>
<evidence type="ECO:0000256" key="3">
    <source>
        <dbReference type="ARBA" id="ARBA00022741"/>
    </source>
</evidence>
<dbReference type="InterPro" id="IPR027417">
    <property type="entry name" value="P-loop_NTPase"/>
</dbReference>
<gene>
    <name evidence="6" type="primary">phnL</name>
    <name evidence="6" type="ORF">LNV07_05765</name>
</gene>
<accession>A0ABT2YC34</accession>
<keyword evidence="2" id="KW-1003">Cell membrane</keyword>
<keyword evidence="4" id="KW-0067">ATP-binding</keyword>
<comment type="caution">
    <text evidence="6">The sequence shown here is derived from an EMBL/GenBank/DDBJ whole genome shotgun (WGS) entry which is preliminary data.</text>
</comment>
<sequence>MMMKSIMPVLSVQDVRKHFTLHLRSGQALPVLHGVSLDVHAGECVALVGASGQGKSTLIKCLYGSYGVDSGRILFASEQGGAPVDLAQAQAQQVLDLRRRELAYVSQFLRALPRVGALDVVAERLLQADPLLLSGQVDDAGWQAAQLTARARVAELFARLNLPEAIWDLPPATFSGGEQQRVNIARGFVQPARLLLLDEPTASLDAMNRRVVIEMIAAAKAAGTAIVGIFHDEEVREAVASRCVALPPAAQPERILV</sequence>
<dbReference type="SUPFAM" id="SSF52540">
    <property type="entry name" value="P-loop containing nucleoside triphosphate hydrolases"/>
    <property type="match status" value="1"/>
</dbReference>
<dbReference type="Proteomes" id="UP001209701">
    <property type="component" value="Unassembled WGS sequence"/>
</dbReference>
<dbReference type="NCBIfam" id="TIGR02324">
    <property type="entry name" value="CP_lyasePhnL"/>
    <property type="match status" value="1"/>
</dbReference>
<evidence type="ECO:0000259" key="5">
    <source>
        <dbReference type="PROSITE" id="PS50893"/>
    </source>
</evidence>
<evidence type="ECO:0000256" key="1">
    <source>
        <dbReference type="ARBA" id="ARBA00005417"/>
    </source>
</evidence>
<dbReference type="InterPro" id="IPR003593">
    <property type="entry name" value="AAA+_ATPase"/>
</dbReference>
<dbReference type="PANTHER" id="PTHR24220:SF689">
    <property type="entry name" value="LIPOPROTEIN-RELEASING SYSTEM ATP-BINDING PROTEIN LOLD"/>
    <property type="match status" value="1"/>
</dbReference>
<feature type="domain" description="ABC transporter" evidence="5">
    <location>
        <begin position="10"/>
        <end position="257"/>
    </location>
</feature>
<evidence type="ECO:0000256" key="2">
    <source>
        <dbReference type="ARBA" id="ARBA00022475"/>
    </source>
</evidence>
<dbReference type="Pfam" id="PF00005">
    <property type="entry name" value="ABC_tran"/>
    <property type="match status" value="1"/>
</dbReference>
<proteinExistence type="inferred from homology"/>
<protein>
    <submittedName>
        <fullName evidence="6">Phosphonate C-P lyase system protein PhnL</fullName>
    </submittedName>
</protein>
<dbReference type="InterPro" id="IPR003439">
    <property type="entry name" value="ABC_transporter-like_ATP-bd"/>
</dbReference>
<dbReference type="PANTHER" id="PTHR24220">
    <property type="entry name" value="IMPORT ATP-BINDING PROTEIN"/>
    <property type="match status" value="1"/>
</dbReference>
<keyword evidence="6" id="KW-0456">Lyase</keyword>
<name>A0ABT2YC34_9BURK</name>
<dbReference type="PROSITE" id="PS00211">
    <property type="entry name" value="ABC_TRANSPORTER_1"/>
    <property type="match status" value="1"/>
</dbReference>
<keyword evidence="3" id="KW-0547">Nucleotide-binding</keyword>
<keyword evidence="2" id="KW-0472">Membrane</keyword>
<dbReference type="InterPro" id="IPR012701">
    <property type="entry name" value="CP_lyase_PhnL"/>
</dbReference>
<dbReference type="GO" id="GO:0016829">
    <property type="term" value="F:lyase activity"/>
    <property type="evidence" value="ECO:0007669"/>
    <property type="project" value="UniProtKB-KW"/>
</dbReference>